<dbReference type="EMBL" id="JBHUME010000008">
    <property type="protein sequence ID" value="MFD2613452.1"/>
    <property type="molecule type" value="Genomic_DNA"/>
</dbReference>
<keyword evidence="1" id="KW-0472">Membrane</keyword>
<feature type="transmembrane region" description="Helical" evidence="1">
    <location>
        <begin position="156"/>
        <end position="177"/>
    </location>
</feature>
<name>A0ABW5PHG7_9BACL</name>
<feature type="transmembrane region" description="Helical" evidence="1">
    <location>
        <begin position="184"/>
        <end position="208"/>
    </location>
</feature>
<sequence>MDIKGILSAIAPIALFALVAVFVAIFVLVLIYFIYKKRNGKRTLTKGQFFVSFLILGWFVVVMGLTTFSRGAQFEGLFNFRLFSGYVSAWHNWSLIEFQLIIFNMLLFVPLGFLLPLLGKSIRRFMPVLLLSLAVTVGIEVFQLLTRRGIFELDDILHNTIGSIVGYLVVMAILACLERKQVALIPVFKAMAIPLVFTAVFSGALFAYHTKELGNMSIRPAVPQNMKQVKVELSTALPTTAEPVSLYHNDSIHNVDHARELGSLLSETFGLHRQGGMRTESYNRYFHYQNDAGAEYSLIYQLDQGLWSLRQDNCSNPNPPKKTLLEQRARYEKWLRSMGLLPTGAVFSIQDEHYLRWDAGNPTDITKSNADHVSGGILITPSIETDGPCEILYFMNVNNYVKKVDINTPAQAYEEIEKGNFERYTDYKPGDHLTVESYTLTYMYDSKGYYQPVYEFKGTVNGEKWSGHIPAISSN</sequence>
<feature type="transmembrane region" description="Helical" evidence="1">
    <location>
        <begin position="6"/>
        <end position="35"/>
    </location>
</feature>
<protein>
    <submittedName>
        <fullName evidence="3">VanZ family protein</fullName>
    </submittedName>
</protein>
<keyword evidence="4" id="KW-1185">Reference proteome</keyword>
<evidence type="ECO:0000256" key="1">
    <source>
        <dbReference type="SAM" id="Phobius"/>
    </source>
</evidence>
<feature type="domain" description="VanZ-like" evidence="2">
    <location>
        <begin position="59"/>
        <end position="172"/>
    </location>
</feature>
<feature type="transmembrane region" description="Helical" evidence="1">
    <location>
        <begin position="47"/>
        <end position="68"/>
    </location>
</feature>
<comment type="caution">
    <text evidence="3">The sequence shown here is derived from an EMBL/GenBank/DDBJ whole genome shotgun (WGS) entry which is preliminary data.</text>
</comment>
<feature type="transmembrane region" description="Helical" evidence="1">
    <location>
        <begin position="125"/>
        <end position="144"/>
    </location>
</feature>
<evidence type="ECO:0000313" key="3">
    <source>
        <dbReference type="EMBL" id="MFD2613452.1"/>
    </source>
</evidence>
<dbReference type="Pfam" id="PF04892">
    <property type="entry name" value="VanZ"/>
    <property type="match status" value="1"/>
</dbReference>
<organism evidence="3 4">
    <name type="scientific">Paenibacillus gansuensis</name>
    <dbReference type="NCBI Taxonomy" id="306542"/>
    <lineage>
        <taxon>Bacteria</taxon>
        <taxon>Bacillati</taxon>
        <taxon>Bacillota</taxon>
        <taxon>Bacilli</taxon>
        <taxon>Bacillales</taxon>
        <taxon>Paenibacillaceae</taxon>
        <taxon>Paenibacillus</taxon>
    </lineage>
</organism>
<keyword evidence="1" id="KW-1133">Transmembrane helix</keyword>
<dbReference type="InterPro" id="IPR006976">
    <property type="entry name" value="VanZ-like"/>
</dbReference>
<dbReference type="RefSeq" id="WP_377603447.1">
    <property type="nucleotide sequence ID" value="NZ_JBHUME010000008.1"/>
</dbReference>
<gene>
    <name evidence="3" type="ORF">ACFSUF_13555</name>
</gene>
<accession>A0ABW5PHG7</accession>
<reference evidence="4" key="1">
    <citation type="journal article" date="2019" name="Int. J. Syst. Evol. Microbiol.">
        <title>The Global Catalogue of Microorganisms (GCM) 10K type strain sequencing project: providing services to taxonomists for standard genome sequencing and annotation.</title>
        <authorList>
            <consortium name="The Broad Institute Genomics Platform"/>
            <consortium name="The Broad Institute Genome Sequencing Center for Infectious Disease"/>
            <person name="Wu L."/>
            <person name="Ma J."/>
        </authorList>
    </citation>
    <scope>NUCLEOTIDE SEQUENCE [LARGE SCALE GENOMIC DNA]</scope>
    <source>
        <strain evidence="4">KCTC 3950</strain>
    </source>
</reference>
<keyword evidence="1" id="KW-0812">Transmembrane</keyword>
<dbReference type="PANTHER" id="PTHR36834">
    <property type="entry name" value="MEMBRANE PROTEIN-RELATED"/>
    <property type="match status" value="1"/>
</dbReference>
<evidence type="ECO:0000313" key="4">
    <source>
        <dbReference type="Proteomes" id="UP001597541"/>
    </source>
</evidence>
<feature type="transmembrane region" description="Helical" evidence="1">
    <location>
        <begin position="98"/>
        <end position="118"/>
    </location>
</feature>
<dbReference type="InterPro" id="IPR053150">
    <property type="entry name" value="Teicoplanin_resist-assoc"/>
</dbReference>
<evidence type="ECO:0000259" key="2">
    <source>
        <dbReference type="Pfam" id="PF04892"/>
    </source>
</evidence>
<proteinExistence type="predicted"/>
<dbReference type="Proteomes" id="UP001597541">
    <property type="component" value="Unassembled WGS sequence"/>
</dbReference>
<dbReference type="PANTHER" id="PTHR36834:SF1">
    <property type="entry name" value="INTEGRAL MEMBRANE PROTEIN"/>
    <property type="match status" value="1"/>
</dbReference>